<keyword evidence="3" id="KW-1185">Reference proteome</keyword>
<sequence>MLVGDVTEQGTVLFEARARTRVLVTEAVLPMVIGLGLGIPYVVLIRNRDGSAAENLLISSLAVLVCAGVLAFLWARQRAVFQVTATHVVKRRTLRRPIMVRRDEIAEAVVTKEYAVVRDHRPRALFLAADTSTLLTTEPLSDLADVEALAHAAPVATYLEVLRPEQTVQRWPLMLPWSHRHQRAAAVVTGGVVVVATLVAFVIGITLF</sequence>
<proteinExistence type="predicted"/>
<dbReference type="RefSeq" id="WP_141783705.1">
    <property type="nucleotide sequence ID" value="NZ_BAAAIK010000003.1"/>
</dbReference>
<protein>
    <submittedName>
        <fullName evidence="2">Uncharacterized protein</fullName>
    </submittedName>
</protein>
<organism evidence="2 3">
    <name type="scientific">Ornithinicoccus hortensis</name>
    <dbReference type="NCBI Taxonomy" id="82346"/>
    <lineage>
        <taxon>Bacteria</taxon>
        <taxon>Bacillati</taxon>
        <taxon>Actinomycetota</taxon>
        <taxon>Actinomycetes</taxon>
        <taxon>Micrococcales</taxon>
        <taxon>Intrasporangiaceae</taxon>
        <taxon>Ornithinicoccus</taxon>
    </lineage>
</organism>
<accession>A0A542YMX5</accession>
<reference evidence="2 3" key="1">
    <citation type="submission" date="2019-06" db="EMBL/GenBank/DDBJ databases">
        <title>Sequencing the genomes of 1000 actinobacteria strains.</title>
        <authorList>
            <person name="Klenk H.-P."/>
        </authorList>
    </citation>
    <scope>NUCLEOTIDE SEQUENCE [LARGE SCALE GENOMIC DNA]</scope>
    <source>
        <strain evidence="2 3">DSM 12335</strain>
    </source>
</reference>
<evidence type="ECO:0000256" key="1">
    <source>
        <dbReference type="SAM" id="Phobius"/>
    </source>
</evidence>
<comment type="caution">
    <text evidence="2">The sequence shown here is derived from an EMBL/GenBank/DDBJ whole genome shotgun (WGS) entry which is preliminary data.</text>
</comment>
<name>A0A542YMX5_9MICO</name>
<evidence type="ECO:0000313" key="2">
    <source>
        <dbReference type="EMBL" id="TQL49445.1"/>
    </source>
</evidence>
<evidence type="ECO:0000313" key="3">
    <source>
        <dbReference type="Proteomes" id="UP000319516"/>
    </source>
</evidence>
<dbReference type="Proteomes" id="UP000319516">
    <property type="component" value="Unassembled WGS sequence"/>
</dbReference>
<keyword evidence="1" id="KW-0812">Transmembrane</keyword>
<keyword evidence="1" id="KW-1133">Transmembrane helix</keyword>
<keyword evidence="1" id="KW-0472">Membrane</keyword>
<dbReference type="EMBL" id="VFOP01000001">
    <property type="protein sequence ID" value="TQL49445.1"/>
    <property type="molecule type" value="Genomic_DNA"/>
</dbReference>
<feature type="transmembrane region" description="Helical" evidence="1">
    <location>
        <begin position="23"/>
        <end position="44"/>
    </location>
</feature>
<dbReference type="AlphaFoldDB" id="A0A542YMX5"/>
<feature type="transmembrane region" description="Helical" evidence="1">
    <location>
        <begin position="184"/>
        <end position="207"/>
    </location>
</feature>
<feature type="transmembrane region" description="Helical" evidence="1">
    <location>
        <begin position="56"/>
        <end position="75"/>
    </location>
</feature>
<gene>
    <name evidence="2" type="ORF">FB467_0515</name>
</gene>